<comment type="caution">
    <text evidence="1">The sequence shown here is derived from an EMBL/GenBank/DDBJ whole genome shotgun (WGS) entry which is preliminary data.</text>
</comment>
<sequence length="89" mass="9624">MRWDATESQVTSNRAEIQVLEGGTLGSTSPLPPFDVVEPWCSSLGELLRSPLSPGHAIAPLLVIISKCPSEKEESDRVSLLSEYVVTSK</sequence>
<proteinExistence type="predicted"/>
<gene>
    <name evidence="1" type="primary">jg25900</name>
    <name evidence="1" type="ORF">PAEG_LOCUS6037</name>
</gene>
<keyword evidence="2" id="KW-1185">Reference proteome</keyword>
<dbReference type="AlphaFoldDB" id="A0A8S4QXI0"/>
<dbReference type="Proteomes" id="UP000838756">
    <property type="component" value="Unassembled WGS sequence"/>
</dbReference>
<evidence type="ECO:0000313" key="2">
    <source>
        <dbReference type="Proteomes" id="UP000838756"/>
    </source>
</evidence>
<accession>A0A8S4QXI0</accession>
<protein>
    <submittedName>
        <fullName evidence="1">Jg25900 protein</fullName>
    </submittedName>
</protein>
<dbReference type="EMBL" id="CAKXAJ010019192">
    <property type="protein sequence ID" value="CAH2218190.1"/>
    <property type="molecule type" value="Genomic_DNA"/>
</dbReference>
<evidence type="ECO:0000313" key="1">
    <source>
        <dbReference type="EMBL" id="CAH2218190.1"/>
    </source>
</evidence>
<name>A0A8S4QXI0_9NEOP</name>
<organism evidence="1 2">
    <name type="scientific">Pararge aegeria aegeria</name>
    <dbReference type="NCBI Taxonomy" id="348720"/>
    <lineage>
        <taxon>Eukaryota</taxon>
        <taxon>Metazoa</taxon>
        <taxon>Ecdysozoa</taxon>
        <taxon>Arthropoda</taxon>
        <taxon>Hexapoda</taxon>
        <taxon>Insecta</taxon>
        <taxon>Pterygota</taxon>
        <taxon>Neoptera</taxon>
        <taxon>Endopterygota</taxon>
        <taxon>Lepidoptera</taxon>
        <taxon>Glossata</taxon>
        <taxon>Ditrysia</taxon>
        <taxon>Papilionoidea</taxon>
        <taxon>Nymphalidae</taxon>
        <taxon>Satyrinae</taxon>
        <taxon>Satyrini</taxon>
        <taxon>Parargina</taxon>
        <taxon>Pararge</taxon>
    </lineage>
</organism>
<reference evidence="1" key="1">
    <citation type="submission" date="2022-03" db="EMBL/GenBank/DDBJ databases">
        <authorList>
            <person name="Lindestad O."/>
        </authorList>
    </citation>
    <scope>NUCLEOTIDE SEQUENCE</scope>
</reference>